<evidence type="ECO:0000256" key="1">
    <source>
        <dbReference type="SAM" id="Phobius"/>
    </source>
</evidence>
<organism evidence="3 4">
    <name type="scientific">Heterodermia speciosa</name>
    <dbReference type="NCBI Taxonomy" id="116794"/>
    <lineage>
        <taxon>Eukaryota</taxon>
        <taxon>Fungi</taxon>
        <taxon>Dikarya</taxon>
        <taxon>Ascomycota</taxon>
        <taxon>Pezizomycotina</taxon>
        <taxon>Lecanoromycetes</taxon>
        <taxon>OSLEUM clade</taxon>
        <taxon>Lecanoromycetidae</taxon>
        <taxon>Caliciales</taxon>
        <taxon>Physciaceae</taxon>
        <taxon>Heterodermia</taxon>
    </lineage>
</organism>
<dbReference type="Gene3D" id="3.90.79.10">
    <property type="entry name" value="Nucleoside Triphosphate Pyrophosphohydrolase"/>
    <property type="match status" value="1"/>
</dbReference>
<dbReference type="EMBL" id="CAJPDS010000080">
    <property type="protein sequence ID" value="CAF9935103.1"/>
    <property type="molecule type" value="Genomic_DNA"/>
</dbReference>
<dbReference type="AlphaFoldDB" id="A0A8H3G1U4"/>
<keyword evidence="4" id="KW-1185">Reference proteome</keyword>
<dbReference type="Pfam" id="PF00293">
    <property type="entry name" value="NUDIX"/>
    <property type="match status" value="1"/>
</dbReference>
<dbReference type="PANTHER" id="PTHR12992">
    <property type="entry name" value="NUDIX HYDROLASE"/>
    <property type="match status" value="1"/>
</dbReference>
<keyword evidence="1" id="KW-0812">Transmembrane</keyword>
<dbReference type="PANTHER" id="PTHR12992:SF44">
    <property type="entry name" value="NUDIX HYDROLASE DOMAIN-CONTAINING PROTEIN"/>
    <property type="match status" value="1"/>
</dbReference>
<evidence type="ECO:0000259" key="2">
    <source>
        <dbReference type="PROSITE" id="PS51462"/>
    </source>
</evidence>
<keyword evidence="1" id="KW-1133">Transmembrane helix</keyword>
<dbReference type="InterPro" id="IPR045121">
    <property type="entry name" value="CoAse"/>
</dbReference>
<evidence type="ECO:0000313" key="3">
    <source>
        <dbReference type="EMBL" id="CAF9935103.1"/>
    </source>
</evidence>
<gene>
    <name evidence="3" type="ORF">HETSPECPRED_009658</name>
</gene>
<sequence length="441" mass="50616">MASVTGMEDNSQPFTDPALWRQLRGVLQFLQSHEYPHIPNPPSCKKRASVALIVRFRPSSTHGALYNQGICGASTGSNVQRLENFFSQPWVQHGEPEILFIKRASRAGDRWTSHIAFPGGGRDAQDADDCATSIRETQEEVGVNLNADHCIVVGNLPQQIVTTRRAPLMVLCPYVHLVMRYDLPPLILQPAEVKSAHWVSFRSLMSPYLRTFERQDVSDRFFRQGSLFIRRILRSMVGQLLFTARILVPTESSHSRSLSEYAPAARTGNDRIQTLASQLRLKWQERRSVALGHDPPLVLWGLTYGILANLLSLMPTEELTHMWDWPTLSPWDIRVVVWIFTYRFRAQKLDSLAHRMVAAAASREAREQTRVNYLDTQTFAVQEHLRKNKQIIPDIDGDMLDTYFGQLRKAVWIALALRLSLWTLLTTLLFRRYYRKRLARL</sequence>
<feature type="transmembrane region" description="Helical" evidence="1">
    <location>
        <begin position="410"/>
        <end position="430"/>
    </location>
</feature>
<dbReference type="InterPro" id="IPR015797">
    <property type="entry name" value="NUDIX_hydrolase-like_dom_sf"/>
</dbReference>
<comment type="caution">
    <text evidence="3">The sequence shown here is derived from an EMBL/GenBank/DDBJ whole genome shotgun (WGS) entry which is preliminary data.</text>
</comment>
<dbReference type="GO" id="GO:0010945">
    <property type="term" value="F:coenzyme A diphosphatase activity"/>
    <property type="evidence" value="ECO:0007669"/>
    <property type="project" value="InterPro"/>
</dbReference>
<reference evidence="3" key="1">
    <citation type="submission" date="2021-03" db="EMBL/GenBank/DDBJ databases">
        <authorList>
            <person name="Tagirdzhanova G."/>
        </authorList>
    </citation>
    <scope>NUCLEOTIDE SEQUENCE</scope>
</reference>
<dbReference type="OrthoDB" id="77989at2759"/>
<dbReference type="InterPro" id="IPR000086">
    <property type="entry name" value="NUDIX_hydrolase_dom"/>
</dbReference>
<proteinExistence type="predicted"/>
<protein>
    <recommendedName>
        <fullName evidence="2">Nudix hydrolase domain-containing protein</fullName>
    </recommendedName>
</protein>
<name>A0A8H3G1U4_9LECA</name>
<dbReference type="CDD" id="cd03426">
    <property type="entry name" value="NUDIX_CoAse_Nudt7"/>
    <property type="match status" value="1"/>
</dbReference>
<evidence type="ECO:0000313" key="4">
    <source>
        <dbReference type="Proteomes" id="UP000664521"/>
    </source>
</evidence>
<accession>A0A8H3G1U4</accession>
<dbReference type="Proteomes" id="UP000664521">
    <property type="component" value="Unassembled WGS sequence"/>
</dbReference>
<dbReference type="SUPFAM" id="SSF55811">
    <property type="entry name" value="Nudix"/>
    <property type="match status" value="1"/>
</dbReference>
<dbReference type="PROSITE" id="PS51462">
    <property type="entry name" value="NUDIX"/>
    <property type="match status" value="1"/>
</dbReference>
<feature type="domain" description="Nudix hydrolase" evidence="2">
    <location>
        <begin position="80"/>
        <end position="222"/>
    </location>
</feature>
<keyword evidence="1" id="KW-0472">Membrane</keyword>